<organism evidence="9 10">
    <name type="scientific">Mycoplasma struthionis</name>
    <dbReference type="NCBI Taxonomy" id="538220"/>
    <lineage>
        <taxon>Bacteria</taxon>
        <taxon>Bacillati</taxon>
        <taxon>Mycoplasmatota</taxon>
        <taxon>Mollicutes</taxon>
        <taxon>Mycoplasmataceae</taxon>
        <taxon>Mycoplasma</taxon>
    </lineage>
</organism>
<dbReference type="KEGG" id="mstr:EGN60_01400"/>
<accession>A0A3G8LIA9</accession>
<evidence type="ECO:0000256" key="3">
    <source>
        <dbReference type="ARBA" id="ARBA00022448"/>
    </source>
</evidence>
<keyword evidence="8" id="KW-0066">ATP synthesis</keyword>
<evidence type="ECO:0000313" key="9">
    <source>
        <dbReference type="EMBL" id="AZG68622.1"/>
    </source>
</evidence>
<evidence type="ECO:0000256" key="5">
    <source>
        <dbReference type="ARBA" id="ARBA00023065"/>
    </source>
</evidence>
<keyword evidence="7" id="KW-0139">CF(1)</keyword>
<evidence type="ECO:0000256" key="7">
    <source>
        <dbReference type="ARBA" id="ARBA00023196"/>
    </source>
</evidence>
<name>A0A3G8LIA9_9MOLU</name>
<evidence type="ECO:0000256" key="4">
    <source>
        <dbReference type="ARBA" id="ARBA00022781"/>
    </source>
</evidence>
<dbReference type="OrthoDB" id="400602at2"/>
<evidence type="ECO:0000256" key="6">
    <source>
        <dbReference type="ARBA" id="ARBA00023136"/>
    </source>
</evidence>
<dbReference type="NCBIfam" id="NF045933">
    <property type="entry name" value="MSC_0622_gamma"/>
    <property type="match status" value="1"/>
</dbReference>
<sequence length="299" mass="35216">MNIKDLVTKKQSLEKIVKIVESDKNITLISILKLSKQINFFLERALHSQMLISTLDKKYEIENELLYSENSLYRNEIKSIPKLWIYITEEEKFETNSYIRHEKLLKSDYNNKNDVIIAIGKRAISFAKEMKFNIIYQYEQNNVDVLSKVLPEFIIAYLLKNGFHNVRFIINSSKIKKLYLNVLPINEFELNLENKYQNLETLTNINKLKIFPDVSSFIDSEIYSFLTYITLTLLSESALINQKYTLVAQNKTINDLDDRILFLNKKVIQAKRELEVEQISILSKKKDMLHTVKEGKNEK</sequence>
<evidence type="ECO:0000256" key="2">
    <source>
        <dbReference type="ARBA" id="ARBA00007681"/>
    </source>
</evidence>
<keyword evidence="10" id="KW-1185">Reference proteome</keyword>
<keyword evidence="6" id="KW-0472">Membrane</keyword>
<dbReference type="GO" id="GO:0045259">
    <property type="term" value="C:proton-transporting ATP synthase complex"/>
    <property type="evidence" value="ECO:0007669"/>
    <property type="project" value="UniProtKB-KW"/>
</dbReference>
<dbReference type="Proteomes" id="UP000275883">
    <property type="component" value="Chromosome"/>
</dbReference>
<protein>
    <recommendedName>
        <fullName evidence="11">F0F1 ATP synthase subunit gamma</fullName>
    </recommendedName>
</protein>
<dbReference type="RefSeq" id="WP_124724317.1">
    <property type="nucleotide sequence ID" value="NZ_CP034044.1"/>
</dbReference>
<reference evidence="9 10" key="1">
    <citation type="submission" date="2018-11" db="EMBL/GenBank/DDBJ databases">
        <title>Genome sequence of Mycoplasma struthionis sp. nov.</title>
        <authorList>
            <person name="Spergser J."/>
        </authorList>
    </citation>
    <scope>NUCLEOTIDE SEQUENCE [LARGE SCALE GENOMIC DNA]</scope>
    <source>
        <strain evidence="9 10">237IA</strain>
    </source>
</reference>
<keyword evidence="3" id="KW-0813">Transport</keyword>
<evidence type="ECO:0008006" key="11">
    <source>
        <dbReference type="Google" id="ProtNLM"/>
    </source>
</evidence>
<dbReference type="InterPro" id="IPR035968">
    <property type="entry name" value="ATP_synth_F1_ATPase_gsu"/>
</dbReference>
<comment type="subcellular location">
    <subcellularLocation>
        <location evidence="1">Membrane</location>
        <topology evidence="1">Peripheral membrane protein</topology>
    </subcellularLocation>
</comment>
<evidence type="ECO:0000313" key="10">
    <source>
        <dbReference type="Proteomes" id="UP000275883"/>
    </source>
</evidence>
<dbReference type="EMBL" id="CP034044">
    <property type="protein sequence ID" value="AZG68622.1"/>
    <property type="molecule type" value="Genomic_DNA"/>
</dbReference>
<keyword evidence="5" id="KW-0406">Ion transport</keyword>
<comment type="similarity">
    <text evidence="2">Belongs to the ATPase gamma chain family.</text>
</comment>
<gene>
    <name evidence="9" type="ORF">EGN60_01400</name>
</gene>
<evidence type="ECO:0000256" key="1">
    <source>
        <dbReference type="ARBA" id="ARBA00004170"/>
    </source>
</evidence>
<proteinExistence type="inferred from homology"/>
<dbReference type="SUPFAM" id="SSF52943">
    <property type="entry name" value="ATP synthase (F1-ATPase), gamma subunit"/>
    <property type="match status" value="1"/>
</dbReference>
<dbReference type="GO" id="GO:0046933">
    <property type="term" value="F:proton-transporting ATP synthase activity, rotational mechanism"/>
    <property type="evidence" value="ECO:0007669"/>
    <property type="project" value="InterPro"/>
</dbReference>
<keyword evidence="4" id="KW-0375">Hydrogen ion transport</keyword>
<evidence type="ECO:0000256" key="8">
    <source>
        <dbReference type="ARBA" id="ARBA00023310"/>
    </source>
</evidence>
<dbReference type="AlphaFoldDB" id="A0A3G8LIA9"/>